<dbReference type="InterPro" id="IPR023393">
    <property type="entry name" value="START-like_dom_sf"/>
</dbReference>
<accession>A0A918AN83</accession>
<keyword evidence="2" id="KW-1185">Reference proteome</keyword>
<name>A0A918AN83_9PSEU</name>
<dbReference type="SUPFAM" id="SSF55961">
    <property type="entry name" value="Bet v1-like"/>
    <property type="match status" value="1"/>
</dbReference>
<dbReference type="InterPro" id="IPR019587">
    <property type="entry name" value="Polyketide_cyclase/dehydratase"/>
</dbReference>
<reference evidence="1" key="1">
    <citation type="journal article" date="2014" name="Int. J. Syst. Evol. Microbiol.">
        <title>Complete genome sequence of Corynebacterium casei LMG S-19264T (=DSM 44701T), isolated from a smear-ripened cheese.</title>
        <authorList>
            <consortium name="US DOE Joint Genome Institute (JGI-PGF)"/>
            <person name="Walter F."/>
            <person name="Albersmeier A."/>
            <person name="Kalinowski J."/>
            <person name="Ruckert C."/>
        </authorList>
    </citation>
    <scope>NUCLEOTIDE SEQUENCE</scope>
    <source>
        <strain evidence="1">JCM 3313</strain>
    </source>
</reference>
<dbReference type="Proteomes" id="UP000639606">
    <property type="component" value="Unassembled WGS sequence"/>
</dbReference>
<evidence type="ECO:0000313" key="2">
    <source>
        <dbReference type="Proteomes" id="UP000639606"/>
    </source>
</evidence>
<protein>
    <submittedName>
        <fullName evidence="1">Polyketide cyclase</fullName>
    </submittedName>
</protein>
<dbReference type="RefSeq" id="WP_189224468.1">
    <property type="nucleotide sequence ID" value="NZ_BMRG01000006.1"/>
</dbReference>
<evidence type="ECO:0000313" key="1">
    <source>
        <dbReference type="EMBL" id="GGP60719.1"/>
    </source>
</evidence>
<dbReference type="Gene3D" id="3.30.530.20">
    <property type="match status" value="1"/>
</dbReference>
<comment type="caution">
    <text evidence="1">The sequence shown here is derived from an EMBL/GenBank/DDBJ whole genome shotgun (WGS) entry which is preliminary data.</text>
</comment>
<dbReference type="Pfam" id="PF10604">
    <property type="entry name" value="Polyketide_cyc2"/>
    <property type="match status" value="1"/>
</dbReference>
<reference evidence="1" key="2">
    <citation type="submission" date="2020-09" db="EMBL/GenBank/DDBJ databases">
        <authorList>
            <person name="Sun Q."/>
            <person name="Ohkuma M."/>
        </authorList>
    </citation>
    <scope>NUCLEOTIDE SEQUENCE</scope>
    <source>
        <strain evidence="1">JCM 3313</strain>
    </source>
</reference>
<dbReference type="AlphaFoldDB" id="A0A918AN83"/>
<gene>
    <name evidence="1" type="ORF">GCM10010185_36470</name>
</gene>
<dbReference type="EMBL" id="BMRG01000006">
    <property type="protein sequence ID" value="GGP60719.1"/>
    <property type="molecule type" value="Genomic_DNA"/>
</dbReference>
<dbReference type="CDD" id="cd07812">
    <property type="entry name" value="SRPBCC"/>
    <property type="match status" value="1"/>
</dbReference>
<proteinExistence type="predicted"/>
<sequence>MTALELRVPVAAPAERTWAALTDWPRQGEWMLATTVRVTSGDGTGTGTGLAAFTGIGPIGFTDTMRVTAWEPPTRCAVLHTGRVVRGTGEFRVVPLGERCELVWSEDIALPALARPAFLLGVRWSLRKFAAFAKEYRR</sequence>
<organism evidence="1 2">
    <name type="scientific">Saccharothrix coeruleofusca</name>
    <dbReference type="NCBI Taxonomy" id="33919"/>
    <lineage>
        <taxon>Bacteria</taxon>
        <taxon>Bacillati</taxon>
        <taxon>Actinomycetota</taxon>
        <taxon>Actinomycetes</taxon>
        <taxon>Pseudonocardiales</taxon>
        <taxon>Pseudonocardiaceae</taxon>
        <taxon>Saccharothrix</taxon>
    </lineage>
</organism>